<dbReference type="Gene3D" id="1.10.1740.160">
    <property type="match status" value="1"/>
</dbReference>
<feature type="region of interest" description="Disordered" evidence="1">
    <location>
        <begin position="1"/>
        <end position="22"/>
    </location>
</feature>
<feature type="region of interest" description="Disordered" evidence="1">
    <location>
        <begin position="706"/>
        <end position="747"/>
    </location>
</feature>
<dbReference type="Gene3D" id="6.10.280.90">
    <property type="match status" value="1"/>
</dbReference>
<reference evidence="2 3" key="1">
    <citation type="submission" date="2019-07" db="EMBL/GenBank/DDBJ databases">
        <title>Full genome sequence of Sphingomonas sp. 4R-6-7(HKS19).</title>
        <authorList>
            <person name="Im W.-T."/>
        </authorList>
    </citation>
    <scope>NUCLEOTIDE SEQUENCE [LARGE SCALE GENOMIC DNA]</scope>
    <source>
        <strain evidence="2 3">HKS19</strain>
    </source>
</reference>
<protein>
    <recommendedName>
        <fullName evidence="4">Portal protein</fullName>
    </recommendedName>
</protein>
<evidence type="ECO:0000313" key="2">
    <source>
        <dbReference type="EMBL" id="QDZ07465.1"/>
    </source>
</evidence>
<organism evidence="2 3">
    <name type="scientific">Sphingomonas panacisoli</name>
    <dbReference type="NCBI Taxonomy" id="1813879"/>
    <lineage>
        <taxon>Bacteria</taxon>
        <taxon>Pseudomonadati</taxon>
        <taxon>Pseudomonadota</taxon>
        <taxon>Alphaproteobacteria</taxon>
        <taxon>Sphingomonadales</taxon>
        <taxon>Sphingomonadaceae</taxon>
        <taxon>Sphingomonas</taxon>
    </lineage>
</organism>
<name>A0A5B8LI10_9SPHN</name>
<dbReference type="InterPro" id="IPR032427">
    <property type="entry name" value="P22_portal"/>
</dbReference>
<evidence type="ECO:0008006" key="4">
    <source>
        <dbReference type="Google" id="ProtNLM"/>
    </source>
</evidence>
<dbReference type="RefSeq" id="WP_146570937.1">
    <property type="nucleotide sequence ID" value="NZ_CP042306.1"/>
</dbReference>
<proteinExistence type="predicted"/>
<evidence type="ECO:0000313" key="3">
    <source>
        <dbReference type="Proteomes" id="UP000315673"/>
    </source>
</evidence>
<sequence length="747" mass="82383">MSDAPTPESDIEEGGAEADSKRLQDVWETALTEFDAVSTPLAVQQLRAESLEDRAFTVRTGAMWEGPWGDNAENSPRPEIDKITKTKDKILDDWNKNRVVVDFVPANDAADEMTAETLDGLYRADCYHYNASQARDNAVREAVGGGFGAYRLSTDYEDPSDPDNEHQRVIPGIMIPDADQSVYFYGGVSQDGSDAESAFIITRDLIQIAKAKWGEDNLNPWPSNQWKYQWDWYTTDTACIAEYYKKEVVDADRIILTNPLTDEVERYFEDEITAEALSEKKATGWKRRTRKNKRTRVHKYILNGTKVLKDCGYIAGENIPIVPVYGNTEFVDGVRYWWGYTRKRKDRNRILNTAVGNYVETASLAPYDVPIVAPEQMTDEIAADWANANIDRKPFLYLLPLRNEDGSIASTQIGTRKAPEVSAATAQLLQLVIAEAADDAQDVEEVRANTSYEAMDLAAERVDARSAIYIDNACLAVQREGVIYESMARAVYFEDGRKVETRTEEGQDGTATLMQPVTSDNGAYGVRNDLSKGTYKCVATVQQATATVQQREFNQCVAMAEAAAKAGDQELAQVYILRAATAMRGSTKDVADWARKKLLGMGIGTPTKEEAAELARAAQEQGQPSAAEQALQAQTAESASKVQLNQAKTQESAASAALKLAQAEAVGGPEAAPDVPSGLDHPAHPNNVVDATEKIASARLKDAQARKIDHEIGHQRIKLGSELTDAEHQREMDRRAADRDDRANDAA</sequence>
<dbReference type="Pfam" id="PF16510">
    <property type="entry name" value="P22_portal"/>
    <property type="match status" value="1"/>
</dbReference>
<dbReference type="AlphaFoldDB" id="A0A5B8LI10"/>
<dbReference type="KEGG" id="spai:FPZ24_08205"/>
<dbReference type="Proteomes" id="UP000315673">
    <property type="component" value="Chromosome"/>
</dbReference>
<keyword evidence="3" id="KW-1185">Reference proteome</keyword>
<evidence type="ECO:0000256" key="1">
    <source>
        <dbReference type="SAM" id="MobiDB-lite"/>
    </source>
</evidence>
<dbReference type="EMBL" id="CP042306">
    <property type="protein sequence ID" value="QDZ07465.1"/>
    <property type="molecule type" value="Genomic_DNA"/>
</dbReference>
<accession>A0A5B8LI10</accession>
<dbReference type="OrthoDB" id="1632915at2"/>
<gene>
    <name evidence="2" type="ORF">FPZ24_08205</name>
</gene>
<feature type="compositionally biased region" description="Basic and acidic residues" evidence="1">
    <location>
        <begin position="725"/>
        <end position="747"/>
    </location>
</feature>